<dbReference type="GO" id="GO:0006508">
    <property type="term" value="P:proteolysis"/>
    <property type="evidence" value="ECO:0007669"/>
    <property type="project" value="UniProtKB-KW"/>
</dbReference>
<name>Q9YVR8_MSEPV</name>
<dbReference type="InterPro" id="IPR024079">
    <property type="entry name" value="MetalloPept_cat_dom_sf"/>
</dbReference>
<keyword evidence="2" id="KW-1185">Reference proteome</keyword>
<organismHost>
    <name type="scientific">Melanoplus sanguinipes</name>
    <name type="common">Migratory grasshopper</name>
    <dbReference type="NCBI Taxonomy" id="65742"/>
</organismHost>
<evidence type="ECO:0000313" key="2">
    <source>
        <dbReference type="Proteomes" id="UP000172353"/>
    </source>
</evidence>
<keyword evidence="1" id="KW-0378">Hydrolase</keyword>
<dbReference type="Proteomes" id="UP000172353">
    <property type="component" value="Segment"/>
</dbReference>
<dbReference type="EMBL" id="AF063866">
    <property type="protein sequence ID" value="AAC97774.1"/>
    <property type="molecule type" value="Genomic_DNA"/>
</dbReference>
<organism evidence="1 2">
    <name type="scientific">Melanoplus sanguinipes entomopoxvirus</name>
    <name type="common">MsEPV</name>
    <dbReference type="NCBI Taxonomy" id="83191"/>
    <lineage>
        <taxon>Viruses</taxon>
        <taxon>Varidnaviria</taxon>
        <taxon>Bamfordvirae</taxon>
        <taxon>Nucleocytoviricota</taxon>
        <taxon>Pokkesviricetes</taxon>
        <taxon>Chitovirales</taxon>
        <taxon>Poxviridae</taxon>
        <taxon>Entomopoxvirinae</taxon>
        <taxon>Deltaentomopoxvirus</taxon>
        <taxon>Deltaentomopoxvirus msanguinipes</taxon>
    </lineage>
</organism>
<dbReference type="GeneID" id="1449769"/>
<dbReference type="SUPFAM" id="SSF55486">
    <property type="entry name" value="Metalloproteases ('zincins'), catalytic domain"/>
    <property type="match status" value="1"/>
</dbReference>
<dbReference type="GO" id="GO:0008237">
    <property type="term" value="F:metallopeptidase activity"/>
    <property type="evidence" value="ECO:0007669"/>
    <property type="project" value="UniProtKB-KW"/>
</dbReference>
<proteinExistence type="predicted"/>
<evidence type="ECO:0000313" key="1">
    <source>
        <dbReference type="EMBL" id="AAC97774.1"/>
    </source>
</evidence>
<dbReference type="RefSeq" id="NP_048245.1">
    <property type="nucleotide sequence ID" value="NC_001993.1"/>
</dbReference>
<sequence length="221" mass="26897">MKYIFVFLIFAFFTCPQDAYKKNYHDIIWCFKPINNKFHDVTNANIWFADNIFITDILDKVFDIYDPFYPYNITTSNSTNCNLEISFNRLYKLARVSKNAIQINIKFVKHFRTIKKNRYLYVGLFTHQIGHFLGLKDLNDKNDVMYKKFIYQKIKKRYDPYMLQKMLSVKNMRKLCKKFKLNQHILSKKWCYNSVKDKYIYIGKNRCYLWIIKIQKGLHLC</sequence>
<keyword evidence="1" id="KW-0645">Protease</keyword>
<accession>Q9YVR8</accession>
<dbReference type="KEGG" id="vg:1449769"/>
<keyword evidence="1" id="KW-0482">Metalloprotease</keyword>
<gene>
    <name evidence="1" type="primary">MSV175</name>
</gene>
<dbReference type="Gene3D" id="3.40.390.10">
    <property type="entry name" value="Collagenase (Catalytic Domain)"/>
    <property type="match status" value="1"/>
</dbReference>
<protein>
    <submittedName>
        <fullName evidence="1">ORF MSV175 putative metalloprotease, similar to Bacteroides fragilis GB:U90931</fullName>
    </submittedName>
</protein>
<dbReference type="PIR" id="T28335">
    <property type="entry name" value="T28335"/>
</dbReference>
<reference evidence="1 2" key="1">
    <citation type="journal article" date="1999" name="J. Virol.">
        <title>The genome of Melanoplus sanguinipes entomopoxvirus.</title>
        <authorList>
            <person name="Afonso C.L."/>
            <person name="Tulman E.R."/>
            <person name="Lu Z."/>
            <person name="Oma E."/>
            <person name="Kutish G.F."/>
            <person name="Rock D.L."/>
        </authorList>
    </citation>
    <scope>NUCLEOTIDE SEQUENCE [LARGE SCALE GENOMIC DNA]</scope>
    <source>
        <strain evidence="1">Tucson</strain>
    </source>
</reference>